<dbReference type="PROSITE" id="PS01124">
    <property type="entry name" value="HTH_ARAC_FAMILY_2"/>
    <property type="match status" value="1"/>
</dbReference>
<evidence type="ECO:0000256" key="2">
    <source>
        <dbReference type="ARBA" id="ARBA00023125"/>
    </source>
</evidence>
<dbReference type="OrthoDB" id="269117at2"/>
<dbReference type="EMBL" id="CABPSP010000016">
    <property type="protein sequence ID" value="VVE73221.1"/>
    <property type="molecule type" value="Genomic_DNA"/>
</dbReference>
<proteinExistence type="predicted"/>
<evidence type="ECO:0000313" key="8">
    <source>
        <dbReference type="Proteomes" id="UP000383122"/>
    </source>
</evidence>
<dbReference type="GO" id="GO:0043565">
    <property type="term" value="F:sequence-specific DNA binding"/>
    <property type="evidence" value="ECO:0007669"/>
    <property type="project" value="InterPro"/>
</dbReference>
<feature type="domain" description="Response regulatory" evidence="6">
    <location>
        <begin position="10"/>
        <end position="127"/>
    </location>
</feature>
<dbReference type="PRINTS" id="PR00032">
    <property type="entry name" value="HTHARAC"/>
</dbReference>
<evidence type="ECO:0000259" key="6">
    <source>
        <dbReference type="PROSITE" id="PS50110"/>
    </source>
</evidence>
<organism evidence="7 8">
    <name type="scientific">Pandoraea anapnoica</name>
    <dbReference type="NCBI Taxonomy" id="2508301"/>
    <lineage>
        <taxon>Bacteria</taxon>
        <taxon>Pseudomonadati</taxon>
        <taxon>Pseudomonadota</taxon>
        <taxon>Betaproteobacteria</taxon>
        <taxon>Burkholderiales</taxon>
        <taxon>Burkholderiaceae</taxon>
        <taxon>Pandoraea</taxon>
    </lineage>
</organism>
<dbReference type="Pfam" id="PF12833">
    <property type="entry name" value="HTH_18"/>
    <property type="match status" value="1"/>
</dbReference>
<dbReference type="RefSeq" id="WP_150740268.1">
    <property type="nucleotide sequence ID" value="NZ_CABPSP010000016.1"/>
</dbReference>
<sequence length="266" mass="28708">MFGEALYGERIVLIDAPITQSVEVMEGVARAGYQSLAVGNVLGAMRDAQTERRAALVLMKVTSGSVDAVARCVEFGMSDMSRRIRVMVLGPAGAPELRVQCFRVGALDYIEAGANREEVEMRIRIRMTLGKVPDHVAQAPSAGLASRRYEVHRLAVRYLRSADATVTSKAMLAARIGVSVANLEAAFKEVEGCSAVEFLRRHRIERARQMLSTSSMSVTAIAEMLGFSSGANFATAFRQLIGMSPSRFRENQGGGVNGFLVSSGDV</sequence>
<dbReference type="InterPro" id="IPR001789">
    <property type="entry name" value="Sig_transdc_resp-reg_receiver"/>
</dbReference>
<dbReference type="Proteomes" id="UP000383122">
    <property type="component" value="Unassembled WGS sequence"/>
</dbReference>
<dbReference type="InterPro" id="IPR050204">
    <property type="entry name" value="AraC_XylS_family_regulators"/>
</dbReference>
<evidence type="ECO:0000313" key="7">
    <source>
        <dbReference type="EMBL" id="VVE73221.1"/>
    </source>
</evidence>
<dbReference type="GO" id="GO:0003700">
    <property type="term" value="F:DNA-binding transcription factor activity"/>
    <property type="evidence" value="ECO:0007669"/>
    <property type="project" value="InterPro"/>
</dbReference>
<keyword evidence="2" id="KW-0238">DNA-binding</keyword>
<evidence type="ECO:0000256" key="4">
    <source>
        <dbReference type="PROSITE-ProRule" id="PRU00169"/>
    </source>
</evidence>
<evidence type="ECO:0000256" key="1">
    <source>
        <dbReference type="ARBA" id="ARBA00023015"/>
    </source>
</evidence>
<dbReference type="InterPro" id="IPR018062">
    <property type="entry name" value="HTH_AraC-typ_CS"/>
</dbReference>
<accession>A0A5E5AHM8</accession>
<dbReference type="InterPro" id="IPR011006">
    <property type="entry name" value="CheY-like_superfamily"/>
</dbReference>
<dbReference type="Gene3D" id="3.40.50.2300">
    <property type="match status" value="1"/>
</dbReference>
<dbReference type="PROSITE" id="PS00041">
    <property type="entry name" value="HTH_ARAC_FAMILY_1"/>
    <property type="match status" value="1"/>
</dbReference>
<gene>
    <name evidence="7" type="ORF">PAN31117_04660</name>
</gene>
<dbReference type="SUPFAM" id="SSF52172">
    <property type="entry name" value="CheY-like"/>
    <property type="match status" value="1"/>
</dbReference>
<keyword evidence="8" id="KW-1185">Reference proteome</keyword>
<name>A0A5E5AHM8_9BURK</name>
<dbReference type="InterPro" id="IPR020449">
    <property type="entry name" value="Tscrpt_reg_AraC-type_HTH"/>
</dbReference>
<dbReference type="InterPro" id="IPR009057">
    <property type="entry name" value="Homeodomain-like_sf"/>
</dbReference>
<dbReference type="Gene3D" id="1.10.10.60">
    <property type="entry name" value="Homeodomain-like"/>
    <property type="match status" value="2"/>
</dbReference>
<evidence type="ECO:0000256" key="3">
    <source>
        <dbReference type="ARBA" id="ARBA00023163"/>
    </source>
</evidence>
<dbReference type="AlphaFoldDB" id="A0A5E5AHM8"/>
<dbReference type="SUPFAM" id="SSF46689">
    <property type="entry name" value="Homeodomain-like"/>
    <property type="match status" value="1"/>
</dbReference>
<comment type="caution">
    <text evidence="4">Lacks conserved residue(s) required for the propagation of feature annotation.</text>
</comment>
<feature type="domain" description="HTH araC/xylS-type" evidence="5">
    <location>
        <begin position="153"/>
        <end position="251"/>
    </location>
</feature>
<keyword evidence="3" id="KW-0804">Transcription</keyword>
<dbReference type="InterPro" id="IPR018060">
    <property type="entry name" value="HTH_AraC"/>
</dbReference>
<protein>
    <submittedName>
        <fullName evidence="7">Response regulator</fullName>
    </submittedName>
</protein>
<dbReference type="PANTHER" id="PTHR46796">
    <property type="entry name" value="HTH-TYPE TRANSCRIPTIONAL ACTIVATOR RHAS-RELATED"/>
    <property type="match status" value="1"/>
</dbReference>
<keyword evidence="1" id="KW-0805">Transcription regulation</keyword>
<reference evidence="7 8" key="1">
    <citation type="submission" date="2019-08" db="EMBL/GenBank/DDBJ databases">
        <authorList>
            <person name="Peeters C."/>
        </authorList>
    </citation>
    <scope>NUCLEOTIDE SEQUENCE [LARGE SCALE GENOMIC DNA]</scope>
    <source>
        <strain evidence="7 8">LMG 31117</strain>
    </source>
</reference>
<dbReference type="SMART" id="SM00342">
    <property type="entry name" value="HTH_ARAC"/>
    <property type="match status" value="1"/>
</dbReference>
<dbReference type="PROSITE" id="PS50110">
    <property type="entry name" value="RESPONSE_REGULATORY"/>
    <property type="match status" value="1"/>
</dbReference>
<dbReference type="GO" id="GO:0000160">
    <property type="term" value="P:phosphorelay signal transduction system"/>
    <property type="evidence" value="ECO:0007669"/>
    <property type="project" value="InterPro"/>
</dbReference>
<evidence type="ECO:0000259" key="5">
    <source>
        <dbReference type="PROSITE" id="PS01124"/>
    </source>
</evidence>